<accession>A0A6C0LSK7</accession>
<name>A0A6C0LSK7_9ZZZZ</name>
<proteinExistence type="predicted"/>
<evidence type="ECO:0000313" key="1">
    <source>
        <dbReference type="EMBL" id="QHU33360.1"/>
    </source>
</evidence>
<dbReference type="EMBL" id="MN740556">
    <property type="protein sequence ID" value="QHU33360.1"/>
    <property type="molecule type" value="Genomic_DNA"/>
</dbReference>
<dbReference type="AlphaFoldDB" id="A0A6C0LSK7"/>
<reference evidence="1" key="1">
    <citation type="journal article" date="2020" name="Nature">
        <title>Giant virus diversity and host interactions through global metagenomics.</title>
        <authorList>
            <person name="Schulz F."/>
            <person name="Roux S."/>
            <person name="Paez-Espino D."/>
            <person name="Jungbluth S."/>
            <person name="Walsh D.A."/>
            <person name="Denef V.J."/>
            <person name="McMahon K.D."/>
            <person name="Konstantinidis K.T."/>
            <person name="Eloe-Fadrosh E.A."/>
            <person name="Kyrpides N.C."/>
            <person name="Woyke T."/>
        </authorList>
    </citation>
    <scope>NUCLEOTIDE SEQUENCE</scope>
    <source>
        <strain evidence="1">GVMAG-S-1014582-52</strain>
    </source>
</reference>
<sequence>MSFEFLTSEMTEHILSFIQKEKDILNTNLVCQDFNIHLFIQKITLKNKKKFNTVLSEWTNIINHVHNSSRFSISLDIEKCAIFILYHNILTIMQK</sequence>
<organism evidence="1">
    <name type="scientific">viral metagenome</name>
    <dbReference type="NCBI Taxonomy" id="1070528"/>
    <lineage>
        <taxon>unclassified sequences</taxon>
        <taxon>metagenomes</taxon>
        <taxon>organismal metagenomes</taxon>
    </lineage>
</organism>
<protein>
    <submittedName>
        <fullName evidence="1">Uncharacterized protein</fullName>
    </submittedName>
</protein>